<dbReference type="Gene3D" id="3.90.1580.10">
    <property type="entry name" value="paralog of FGE (formylglycine-generating enzyme)"/>
    <property type="match status" value="1"/>
</dbReference>
<dbReference type="Pfam" id="PF03781">
    <property type="entry name" value="FGE-sulfatase"/>
    <property type="match status" value="1"/>
</dbReference>
<sequence>MTHTWLLGIMAVFFIFNSLSQPTLAQESKGGNSWLDAPVQDDGPPGSMVLIPEGEFLMGDNDGPRNERPEHTVWLDAYSIDRYEVTMAEYQKLLDTDYSIEPPPLWDDGVATGELGIRPAVGISWNDANRYCQWVEKRLPTEAEWEKAARGTDGRRYPWGHMQPFVDIANYNQGTTGWVSYKLTLSPVTSGTRGMSIRHGLKQGGKSAYGLYHMAGNAAEWVNDWYERFYYEESPKKNPQGPAEGDYKVLRGGSWEDQPVNLRVTARSKGEVDFQDLTTGFRCAKDAK</sequence>
<protein>
    <submittedName>
        <fullName evidence="2">SUMF1/EgtB/PvdO family nonheme iron enzyme</fullName>
    </submittedName>
</protein>
<evidence type="ECO:0000259" key="1">
    <source>
        <dbReference type="Pfam" id="PF03781"/>
    </source>
</evidence>
<accession>A0AA96GJL0</accession>
<dbReference type="InterPro" id="IPR005532">
    <property type="entry name" value="SUMF_dom"/>
</dbReference>
<dbReference type="InterPro" id="IPR051043">
    <property type="entry name" value="Sulfatase_Mod_Factor_Kinase"/>
</dbReference>
<dbReference type="PANTHER" id="PTHR23150:SF19">
    <property type="entry name" value="FORMYLGLYCINE-GENERATING ENZYME"/>
    <property type="match status" value="1"/>
</dbReference>
<dbReference type="Proteomes" id="UP001302719">
    <property type="component" value="Chromosome"/>
</dbReference>
<dbReference type="SUPFAM" id="SSF56436">
    <property type="entry name" value="C-type lectin-like"/>
    <property type="match status" value="1"/>
</dbReference>
<reference evidence="2 3" key="1">
    <citation type="submission" date="2023-01" db="EMBL/GenBank/DDBJ databases">
        <title>Cultivation and genomic characterization of new, ubiquitous marine nitrite-oxidizing bacteria from the Nitrospirales.</title>
        <authorList>
            <person name="Mueller A.J."/>
            <person name="Daebeler A."/>
            <person name="Herbold C.W."/>
            <person name="Kirkegaard R.H."/>
            <person name="Daims H."/>
        </authorList>
    </citation>
    <scope>NUCLEOTIDE SEQUENCE [LARGE SCALE GENOMIC DNA]</scope>
    <source>
        <strain evidence="2 3">VA</strain>
    </source>
</reference>
<dbReference type="InterPro" id="IPR016187">
    <property type="entry name" value="CTDL_fold"/>
</dbReference>
<dbReference type="PANTHER" id="PTHR23150">
    <property type="entry name" value="SULFATASE MODIFYING FACTOR 1, 2"/>
    <property type="match status" value="1"/>
</dbReference>
<dbReference type="AlphaFoldDB" id="A0AA96GJL0"/>
<proteinExistence type="predicted"/>
<gene>
    <name evidence="2" type="ORF">PP769_07555</name>
</gene>
<dbReference type="KEGG" id="nall:PP769_07555"/>
<evidence type="ECO:0000313" key="2">
    <source>
        <dbReference type="EMBL" id="WNM59599.1"/>
    </source>
</evidence>
<organism evidence="2 3">
    <name type="scientific">Candidatus Nitrospira allomarina</name>
    <dbReference type="NCBI Taxonomy" id="3020900"/>
    <lineage>
        <taxon>Bacteria</taxon>
        <taxon>Pseudomonadati</taxon>
        <taxon>Nitrospirota</taxon>
        <taxon>Nitrospiria</taxon>
        <taxon>Nitrospirales</taxon>
        <taxon>Nitrospiraceae</taxon>
        <taxon>Nitrospira</taxon>
    </lineage>
</organism>
<evidence type="ECO:0000313" key="3">
    <source>
        <dbReference type="Proteomes" id="UP001302719"/>
    </source>
</evidence>
<feature type="domain" description="Sulfatase-modifying factor enzyme-like" evidence="1">
    <location>
        <begin position="47"/>
        <end position="285"/>
    </location>
</feature>
<keyword evidence="3" id="KW-1185">Reference proteome</keyword>
<dbReference type="EMBL" id="CP116967">
    <property type="protein sequence ID" value="WNM59599.1"/>
    <property type="molecule type" value="Genomic_DNA"/>
</dbReference>
<dbReference type="InterPro" id="IPR042095">
    <property type="entry name" value="SUMF_sf"/>
</dbReference>
<dbReference type="GO" id="GO:0120147">
    <property type="term" value="F:formylglycine-generating oxidase activity"/>
    <property type="evidence" value="ECO:0007669"/>
    <property type="project" value="TreeGrafter"/>
</dbReference>
<name>A0AA96GJL0_9BACT</name>
<dbReference type="RefSeq" id="WP_312646378.1">
    <property type="nucleotide sequence ID" value="NZ_CP116967.1"/>
</dbReference>